<organism evidence="3 4">
    <name type="scientific">Drosophila pseudoobscura pseudoobscura</name>
    <name type="common">Fruit fly</name>
    <dbReference type="NCBI Taxonomy" id="46245"/>
    <lineage>
        <taxon>Eukaryota</taxon>
        <taxon>Metazoa</taxon>
        <taxon>Ecdysozoa</taxon>
        <taxon>Arthropoda</taxon>
        <taxon>Hexapoda</taxon>
        <taxon>Insecta</taxon>
        <taxon>Pterygota</taxon>
        <taxon>Neoptera</taxon>
        <taxon>Endopterygota</taxon>
        <taxon>Diptera</taxon>
        <taxon>Brachycera</taxon>
        <taxon>Muscomorpha</taxon>
        <taxon>Ephydroidea</taxon>
        <taxon>Drosophilidae</taxon>
        <taxon>Drosophila</taxon>
        <taxon>Sophophora</taxon>
    </lineage>
</organism>
<evidence type="ECO:0000313" key="3">
    <source>
        <dbReference type="Proteomes" id="UP000001819"/>
    </source>
</evidence>
<keyword evidence="1" id="KW-0238">DNA-binding</keyword>
<reference evidence="3" key="1">
    <citation type="submission" date="2024-06" db="UniProtKB">
        <authorList>
            <consortium name="RefSeq"/>
        </authorList>
    </citation>
    <scope>NUCLEOTIDE SEQUENCE [LARGE SCALE GENOMIC DNA]</scope>
    <source>
        <strain evidence="3">MV2-25</strain>
    </source>
</reference>
<evidence type="ECO:0000259" key="2">
    <source>
        <dbReference type="PROSITE" id="PS50118"/>
    </source>
</evidence>
<dbReference type="AlphaFoldDB" id="A0A6I8VQY8"/>
<accession>A0A6I8VQY8</accession>
<dbReference type="Gene3D" id="1.10.30.10">
    <property type="entry name" value="High mobility group box domain"/>
    <property type="match status" value="1"/>
</dbReference>
<reference evidence="4" key="2">
    <citation type="submission" date="2025-08" db="UniProtKB">
        <authorList>
            <consortium name="RefSeq"/>
        </authorList>
    </citation>
    <scope>IDENTIFICATION</scope>
    <source>
        <strain evidence="4">MV-25-SWS-2005</strain>
        <tissue evidence="4">Whole body</tissue>
    </source>
</reference>
<dbReference type="InterPro" id="IPR036910">
    <property type="entry name" value="HMG_box_dom_sf"/>
</dbReference>
<keyword evidence="3" id="KW-1185">Reference proteome</keyword>
<dbReference type="InterPro" id="IPR009071">
    <property type="entry name" value="HMG_box_dom"/>
</dbReference>
<dbReference type="Pfam" id="PF00505">
    <property type="entry name" value="HMG_box"/>
    <property type="match status" value="1"/>
</dbReference>
<proteinExistence type="predicted"/>
<evidence type="ECO:0000313" key="4">
    <source>
        <dbReference type="RefSeq" id="XP_033233485.1"/>
    </source>
</evidence>
<dbReference type="GO" id="GO:0005634">
    <property type="term" value="C:nucleus"/>
    <property type="evidence" value="ECO:0007669"/>
    <property type="project" value="UniProtKB-UniRule"/>
</dbReference>
<name>A0A6I8VQY8_DROPS</name>
<keyword evidence="1" id="KW-0539">Nucleus</keyword>
<dbReference type="CDD" id="cd00084">
    <property type="entry name" value="HMG-box_SF"/>
    <property type="match status" value="1"/>
</dbReference>
<sequence>MPAVEGAGRNPFVRFLLHFKRNNKEKLCNMRPTQVLRFASKKWKQMSCEEKSPYVQAAHKSKYRFWSRNKEANRIMEKFRQTVGCANPRTKNVFKVMVDLDSWRQSVLDDLLGDDE</sequence>
<feature type="DNA-binding region" description="HMG box" evidence="1">
    <location>
        <begin position="8"/>
        <end position="73"/>
    </location>
</feature>
<dbReference type="GO" id="GO:0003677">
    <property type="term" value="F:DNA binding"/>
    <property type="evidence" value="ECO:0007669"/>
    <property type="project" value="UniProtKB-UniRule"/>
</dbReference>
<dbReference type="FunCoup" id="A0A6I8VQY8">
    <property type="interactions" value="13"/>
</dbReference>
<dbReference type="PROSITE" id="PS50118">
    <property type="entry name" value="HMG_BOX_2"/>
    <property type="match status" value="1"/>
</dbReference>
<dbReference type="Proteomes" id="UP000001819">
    <property type="component" value="Chromosome 3"/>
</dbReference>
<protein>
    <recommendedName>
        <fullName evidence="2">HMG box domain-containing protein</fullName>
    </recommendedName>
</protein>
<dbReference type="RefSeq" id="XP_033233485.1">
    <property type="nucleotide sequence ID" value="XM_033377594.1"/>
</dbReference>
<dbReference type="KEGG" id="dpo:117183534"/>
<dbReference type="InParanoid" id="A0A6I8VQY8"/>
<feature type="domain" description="HMG box" evidence="2">
    <location>
        <begin position="8"/>
        <end position="73"/>
    </location>
</feature>
<gene>
    <name evidence="4" type="primary">LOC117183534</name>
</gene>
<evidence type="ECO:0000256" key="1">
    <source>
        <dbReference type="PROSITE-ProRule" id="PRU00267"/>
    </source>
</evidence>
<dbReference type="SUPFAM" id="SSF47095">
    <property type="entry name" value="HMG-box"/>
    <property type="match status" value="1"/>
</dbReference>